<protein>
    <submittedName>
        <fullName evidence="2">PIN domain nuclease of toxin-antitoxin system</fullName>
    </submittedName>
</protein>
<accession>A0A2S6H567</accession>
<dbReference type="RefSeq" id="WP_104422705.1">
    <property type="nucleotide sequence ID" value="NZ_PTIY01000003.1"/>
</dbReference>
<organism evidence="2 3">
    <name type="scientific">Methylobacter tundripaludum</name>
    <dbReference type="NCBI Taxonomy" id="173365"/>
    <lineage>
        <taxon>Bacteria</taxon>
        <taxon>Pseudomonadati</taxon>
        <taxon>Pseudomonadota</taxon>
        <taxon>Gammaproteobacteria</taxon>
        <taxon>Methylococcales</taxon>
        <taxon>Methylococcaceae</taxon>
        <taxon>Methylobacter</taxon>
    </lineage>
</organism>
<dbReference type="InterPro" id="IPR041705">
    <property type="entry name" value="PIN_Sll0205"/>
</dbReference>
<dbReference type="Gene3D" id="3.40.50.1010">
    <property type="entry name" value="5'-nuclease"/>
    <property type="match status" value="1"/>
</dbReference>
<evidence type="ECO:0000313" key="2">
    <source>
        <dbReference type="EMBL" id="PPK72604.1"/>
    </source>
</evidence>
<dbReference type="CDD" id="cd09872">
    <property type="entry name" value="PIN_Sll0205-like"/>
    <property type="match status" value="1"/>
</dbReference>
<dbReference type="InterPro" id="IPR029060">
    <property type="entry name" value="PIN-like_dom_sf"/>
</dbReference>
<evidence type="ECO:0000313" key="3">
    <source>
        <dbReference type="Proteomes" id="UP000238071"/>
    </source>
</evidence>
<dbReference type="Proteomes" id="UP000238071">
    <property type="component" value="Unassembled WGS sequence"/>
</dbReference>
<comment type="caution">
    <text evidence="2">The sequence shown here is derived from an EMBL/GenBank/DDBJ whole genome shotgun (WGS) entry which is preliminary data.</text>
</comment>
<sequence length="134" mass="15042">MSQIVVLDTHIWVWWLNDKFSYLSAQQIDCIEQTERVAVSVISCFEIAQLVKGGRLVLPLPVSEWLQEALAPAGIELLPLSPAITCCAVDLTDIHKDPFDRMIIGTALNYHAKLMSVDGHFKNYPELQGHLLDI</sequence>
<dbReference type="AlphaFoldDB" id="A0A2S6H567"/>
<dbReference type="Pfam" id="PF01850">
    <property type="entry name" value="PIN"/>
    <property type="match status" value="1"/>
</dbReference>
<gene>
    <name evidence="2" type="ORF">B0F88_10337</name>
</gene>
<dbReference type="EMBL" id="PTIY01000003">
    <property type="protein sequence ID" value="PPK72604.1"/>
    <property type="molecule type" value="Genomic_DNA"/>
</dbReference>
<dbReference type="PANTHER" id="PTHR36173">
    <property type="entry name" value="RIBONUCLEASE VAPC16-RELATED"/>
    <property type="match status" value="1"/>
</dbReference>
<dbReference type="InterPro" id="IPR052919">
    <property type="entry name" value="TA_system_RNase"/>
</dbReference>
<feature type="domain" description="PIN" evidence="1">
    <location>
        <begin position="5"/>
        <end position="126"/>
    </location>
</feature>
<evidence type="ECO:0000259" key="1">
    <source>
        <dbReference type="Pfam" id="PF01850"/>
    </source>
</evidence>
<dbReference type="SUPFAM" id="SSF88723">
    <property type="entry name" value="PIN domain-like"/>
    <property type="match status" value="1"/>
</dbReference>
<proteinExistence type="predicted"/>
<name>A0A2S6H567_9GAMM</name>
<dbReference type="PANTHER" id="PTHR36173:SF1">
    <property type="entry name" value="RIBONUCLEASE VAPC22"/>
    <property type="match status" value="1"/>
</dbReference>
<dbReference type="OrthoDB" id="9798990at2"/>
<dbReference type="InterPro" id="IPR002716">
    <property type="entry name" value="PIN_dom"/>
</dbReference>
<reference evidence="2 3" key="1">
    <citation type="submission" date="2018-02" db="EMBL/GenBank/DDBJ databases">
        <title>Subsurface microbial communities from deep shales in Ohio and West Virginia, USA.</title>
        <authorList>
            <person name="Wrighton K."/>
        </authorList>
    </citation>
    <scope>NUCLEOTIDE SEQUENCE [LARGE SCALE GENOMIC DNA]</scope>
    <source>
        <strain evidence="2 3">OWC-G53F</strain>
    </source>
</reference>
<keyword evidence="3" id="KW-1185">Reference proteome</keyword>